<feature type="transmembrane region" description="Helical" evidence="2">
    <location>
        <begin position="279"/>
        <end position="300"/>
    </location>
</feature>
<accession>A0A507FJE8</accession>
<feature type="compositionally biased region" description="Basic and acidic residues" evidence="1">
    <location>
        <begin position="506"/>
        <end position="515"/>
    </location>
</feature>
<sequence length="533" mass="61321">MPIGHSFPKLVAIRLLAFFLDAIPFSAAVFTAVQLYYLVATPSYIQHVTLRQAFGAEPNTLKGRILDLLPAYFCMEVAFLVYFYTQHKRLQKPVVPPTFSDAERGAHFFKVLDSSSQKFEEFFSGWFYWTATRKQLSTSEMHLIRKDNFRDWIAWSFFSAPNYETLRNDPRKSHLADELDGYISDMEIAQNIKIQPGRNRDITALILQYNPVEATPKPLILYLIIWSLESCGLLLMSVMGFSKVSPEQRPYQDSSKTRCLNYWVFKPKKADASMDRLPIVFFHGIGCGLFPYLHFIFALLHQAKFSRPMFVVELPHVAMRLVDHVPSMEQTISEVETMLDVHGYAKAHIIGHSLGTTVSSWMIKYSKYAASCVLLDPVVFLYLFPALAFNFVHRVPGLNTPSMKANEYLLHWLCSRELHTHHSISRHFFWTQNVLWPEKLPENHHIYIAKQDFLFDGHMVADYLAENNVSHDALDVGHAGFLLSPRVMMDIVHRIGSVCEQGEAKVKAEREKETTVSKSLMGSKKQVRSRRRS</sequence>
<dbReference type="PANTHER" id="PTHR37471:SF1">
    <property type="entry name" value="AB HYDROLASE-1 DOMAIN-CONTAINING PROTEIN"/>
    <property type="match status" value="1"/>
</dbReference>
<evidence type="ECO:0000313" key="4">
    <source>
        <dbReference type="Proteomes" id="UP000320333"/>
    </source>
</evidence>
<keyword evidence="2" id="KW-0472">Membrane</keyword>
<keyword evidence="2" id="KW-1133">Transmembrane helix</keyword>
<gene>
    <name evidence="3" type="ORF">CcCBS67573_g02334</name>
</gene>
<dbReference type="PANTHER" id="PTHR37471">
    <property type="entry name" value="UNNAMED PRODUCT"/>
    <property type="match status" value="1"/>
</dbReference>
<comment type="caution">
    <text evidence="3">The sequence shown here is derived from an EMBL/GenBank/DDBJ whole genome shotgun (WGS) entry which is preliminary data.</text>
</comment>
<evidence type="ECO:0000256" key="2">
    <source>
        <dbReference type="SAM" id="Phobius"/>
    </source>
</evidence>
<evidence type="ECO:0008006" key="5">
    <source>
        <dbReference type="Google" id="ProtNLM"/>
    </source>
</evidence>
<feature type="transmembrane region" description="Helical" evidence="2">
    <location>
        <begin position="68"/>
        <end position="85"/>
    </location>
</feature>
<dbReference type="EMBL" id="QEAP01000048">
    <property type="protein sequence ID" value="TPX76403.1"/>
    <property type="molecule type" value="Genomic_DNA"/>
</dbReference>
<dbReference type="SUPFAM" id="SSF53474">
    <property type="entry name" value="alpha/beta-Hydrolases"/>
    <property type="match status" value="1"/>
</dbReference>
<name>A0A507FJE8_9FUNG</name>
<evidence type="ECO:0000313" key="3">
    <source>
        <dbReference type="EMBL" id="TPX76403.1"/>
    </source>
</evidence>
<dbReference type="STRING" id="246404.A0A507FJE8"/>
<feature type="transmembrane region" description="Helical" evidence="2">
    <location>
        <begin position="12"/>
        <end position="37"/>
    </location>
</feature>
<feature type="transmembrane region" description="Helical" evidence="2">
    <location>
        <begin position="368"/>
        <end position="392"/>
    </location>
</feature>
<dbReference type="AlphaFoldDB" id="A0A507FJE8"/>
<protein>
    <recommendedName>
        <fullName evidence="5">AB hydrolase-1 domain-containing protein</fullName>
    </recommendedName>
</protein>
<feature type="transmembrane region" description="Helical" evidence="2">
    <location>
        <begin position="219"/>
        <end position="241"/>
    </location>
</feature>
<dbReference type="InterPro" id="IPR029058">
    <property type="entry name" value="AB_hydrolase_fold"/>
</dbReference>
<dbReference type="Gene3D" id="3.40.50.1820">
    <property type="entry name" value="alpha/beta hydrolase"/>
    <property type="match status" value="1"/>
</dbReference>
<proteinExistence type="predicted"/>
<reference evidence="3 4" key="1">
    <citation type="journal article" date="2019" name="Sci. Rep.">
        <title>Comparative genomics of chytrid fungi reveal insights into the obligate biotrophic and pathogenic lifestyle of Synchytrium endobioticum.</title>
        <authorList>
            <person name="van de Vossenberg B.T.L.H."/>
            <person name="Warris S."/>
            <person name="Nguyen H.D.T."/>
            <person name="van Gent-Pelzer M.P.E."/>
            <person name="Joly D.L."/>
            <person name="van de Geest H.C."/>
            <person name="Bonants P.J.M."/>
            <person name="Smith D.S."/>
            <person name="Levesque C.A."/>
            <person name="van der Lee T.A.J."/>
        </authorList>
    </citation>
    <scope>NUCLEOTIDE SEQUENCE [LARGE SCALE GENOMIC DNA]</scope>
    <source>
        <strain evidence="3 4">CBS 675.73</strain>
    </source>
</reference>
<dbReference type="OrthoDB" id="6431331at2759"/>
<organism evidence="3 4">
    <name type="scientific">Chytriomyces confervae</name>
    <dbReference type="NCBI Taxonomy" id="246404"/>
    <lineage>
        <taxon>Eukaryota</taxon>
        <taxon>Fungi</taxon>
        <taxon>Fungi incertae sedis</taxon>
        <taxon>Chytridiomycota</taxon>
        <taxon>Chytridiomycota incertae sedis</taxon>
        <taxon>Chytridiomycetes</taxon>
        <taxon>Chytridiales</taxon>
        <taxon>Chytriomycetaceae</taxon>
        <taxon>Chytriomyces</taxon>
    </lineage>
</organism>
<evidence type="ECO:0000256" key="1">
    <source>
        <dbReference type="SAM" id="MobiDB-lite"/>
    </source>
</evidence>
<feature type="region of interest" description="Disordered" evidence="1">
    <location>
        <begin position="506"/>
        <end position="533"/>
    </location>
</feature>
<keyword evidence="2" id="KW-0812">Transmembrane</keyword>
<dbReference type="Proteomes" id="UP000320333">
    <property type="component" value="Unassembled WGS sequence"/>
</dbReference>
<keyword evidence="4" id="KW-1185">Reference proteome</keyword>